<protein>
    <recommendedName>
        <fullName evidence="7">LisH domain-containing protein</fullName>
    </recommendedName>
</protein>
<dbReference type="Proteomes" id="UP000825935">
    <property type="component" value="Chromosome 19"/>
</dbReference>
<evidence type="ECO:0000256" key="2">
    <source>
        <dbReference type="ARBA" id="ARBA00022490"/>
    </source>
</evidence>
<sequence length="349" mass="38403">MDEYAREMMDLKTLVTRTLEKRGVLARIRAELRANIFAAIEEEDRSMENEENPTFALLGTCSQRAKDLHASPTGKVLTALVCDYLEWCQLEHTLKVYLPECNLPRGFWKSELKDKFGEKADDTGSSKDNELPLLASIVESYLKHEQQNAVSNLTGSFTKLGVRRMQNDNVTTSTPTDDAQNDAEKVNPARRPSSASVGGSLSVGRKGGLAPIGQTRSSAISSRNLEVSSANDRLGGEEPVVLNEIRRAKMNLVDNNGAANKISGRKLSGGSENDCVITNPEAAISVDLRQENQSERKVQSINSLWRQKTSIGLQDDASVESVEEIVEEDASFDKESCSSVHRDSLEDLL</sequence>
<dbReference type="PANTHER" id="PTHR15431">
    <property type="entry name" value="FGFR1 ONCOGENE PARTNER/LISH DOMAIN-CONTAINING PROTEIN"/>
    <property type="match status" value="1"/>
</dbReference>
<evidence type="ECO:0008006" key="7">
    <source>
        <dbReference type="Google" id="ProtNLM"/>
    </source>
</evidence>
<comment type="subcellular location">
    <subcellularLocation>
        <location evidence="1">Cytoplasm</location>
        <location evidence="1">Cytoskeleton</location>
    </subcellularLocation>
</comment>
<evidence type="ECO:0000256" key="1">
    <source>
        <dbReference type="ARBA" id="ARBA00004245"/>
    </source>
</evidence>
<keyword evidence="6" id="KW-1185">Reference proteome</keyword>
<dbReference type="PANTHER" id="PTHR15431:SF4">
    <property type="entry name" value="PROTEIN TONNEAU 1B"/>
    <property type="match status" value="1"/>
</dbReference>
<dbReference type="GO" id="GO:0015630">
    <property type="term" value="C:microtubule cytoskeleton"/>
    <property type="evidence" value="ECO:0007669"/>
    <property type="project" value="UniProtKB-ARBA"/>
</dbReference>
<keyword evidence="2" id="KW-0963">Cytoplasm</keyword>
<dbReference type="OrthoDB" id="5970631at2759"/>
<evidence type="ECO:0000313" key="5">
    <source>
        <dbReference type="EMBL" id="KAH7351560.1"/>
    </source>
</evidence>
<dbReference type="EMBL" id="CM035424">
    <property type="protein sequence ID" value="KAH7351560.1"/>
    <property type="molecule type" value="Genomic_DNA"/>
</dbReference>
<keyword evidence="3" id="KW-0206">Cytoskeleton</keyword>
<feature type="compositionally biased region" description="Low complexity" evidence="4">
    <location>
        <begin position="193"/>
        <end position="204"/>
    </location>
</feature>
<dbReference type="OMA" id="ICDYLEW"/>
<dbReference type="PROSITE" id="PS50896">
    <property type="entry name" value="LISH"/>
    <property type="match status" value="1"/>
</dbReference>
<evidence type="ECO:0000313" key="6">
    <source>
        <dbReference type="Proteomes" id="UP000825935"/>
    </source>
</evidence>
<reference evidence="5" key="1">
    <citation type="submission" date="2021-08" db="EMBL/GenBank/DDBJ databases">
        <title>WGS assembly of Ceratopteris richardii.</title>
        <authorList>
            <person name="Marchant D.B."/>
            <person name="Chen G."/>
            <person name="Jenkins J."/>
            <person name="Shu S."/>
            <person name="Leebens-Mack J."/>
            <person name="Grimwood J."/>
            <person name="Schmutz J."/>
            <person name="Soltis P."/>
            <person name="Soltis D."/>
            <person name="Chen Z.-H."/>
        </authorList>
    </citation>
    <scope>NUCLEOTIDE SEQUENCE</scope>
    <source>
        <strain evidence="5">Whitten #5841</strain>
        <tissue evidence="5">Leaf</tissue>
    </source>
</reference>
<dbReference type="AlphaFoldDB" id="A0A8T2SHM5"/>
<dbReference type="InterPro" id="IPR006594">
    <property type="entry name" value="LisH"/>
</dbReference>
<proteinExistence type="predicted"/>
<dbReference type="Gene3D" id="1.20.960.40">
    <property type="match status" value="1"/>
</dbReference>
<feature type="compositionally biased region" description="Polar residues" evidence="4">
    <location>
        <begin position="168"/>
        <end position="178"/>
    </location>
</feature>
<name>A0A8T2SHM5_CERRI</name>
<organism evidence="5 6">
    <name type="scientific">Ceratopteris richardii</name>
    <name type="common">Triangle waterfern</name>
    <dbReference type="NCBI Taxonomy" id="49495"/>
    <lineage>
        <taxon>Eukaryota</taxon>
        <taxon>Viridiplantae</taxon>
        <taxon>Streptophyta</taxon>
        <taxon>Embryophyta</taxon>
        <taxon>Tracheophyta</taxon>
        <taxon>Polypodiopsida</taxon>
        <taxon>Polypodiidae</taxon>
        <taxon>Polypodiales</taxon>
        <taxon>Pteridineae</taxon>
        <taxon>Pteridaceae</taxon>
        <taxon>Parkerioideae</taxon>
        <taxon>Ceratopteris</taxon>
    </lineage>
</organism>
<evidence type="ECO:0000256" key="4">
    <source>
        <dbReference type="SAM" id="MobiDB-lite"/>
    </source>
</evidence>
<evidence type="ECO:0000256" key="3">
    <source>
        <dbReference type="ARBA" id="ARBA00023212"/>
    </source>
</evidence>
<comment type="caution">
    <text evidence="5">The sequence shown here is derived from an EMBL/GenBank/DDBJ whole genome shotgun (WGS) entry which is preliminary data.</text>
</comment>
<dbReference type="Pfam" id="PF16045">
    <property type="entry name" value="LisH_2"/>
    <property type="match status" value="1"/>
</dbReference>
<accession>A0A8T2SHM5</accession>
<gene>
    <name evidence="5" type="ORF">KP509_19G002800</name>
</gene>
<feature type="region of interest" description="Disordered" evidence="4">
    <location>
        <begin position="168"/>
        <end position="216"/>
    </location>
</feature>